<dbReference type="Pfam" id="PF17827">
    <property type="entry name" value="PrmC_N"/>
    <property type="match status" value="1"/>
</dbReference>
<dbReference type="PANTHER" id="PTHR18895:SF74">
    <property type="entry name" value="MTRF1L RELEASE FACTOR GLUTAMINE METHYLTRANSFERASE"/>
    <property type="match status" value="1"/>
</dbReference>
<dbReference type="HAMAP" id="MF_02126">
    <property type="entry name" value="RF_methyltr_PrmC"/>
    <property type="match status" value="1"/>
</dbReference>
<comment type="caution">
    <text evidence="5">Lacks conserved residue(s) required for the propagation of feature annotation.</text>
</comment>
<sequence length="285" mass="32543">MPNNTISSLLKKANQVLSERHLDLNAAEILLETRLEYTRSELWTHYFDELSDEAEEQFQKDFKRYLNGEPVQYILNSASFYGLEFYVDQSVLIPRPETEELVQLAEQVAQKEKVEKVLDICTGSGAIAIALKKRFPSLSVTASDISKDALFTAKKNSEILDASIEYVETDLVTLFLEEKRTFDMILANPPYIAEAERAEMSDYVLKNEPDLALFAENDGLAIYERLAIDLPHLVNKTFWIGLEIGYAQGEAVQKLFQKSFPQAEVVIHKDMNKKDRMITCTNMLI</sequence>
<dbReference type="PROSITE" id="PS00092">
    <property type="entry name" value="N6_MTASE"/>
    <property type="match status" value="1"/>
</dbReference>
<dbReference type="NCBIfam" id="TIGR00536">
    <property type="entry name" value="hemK_fam"/>
    <property type="match status" value="1"/>
</dbReference>
<name>A0A0J8GFM1_9LIST</name>
<dbReference type="PATRIC" id="fig|1430899.3.peg.1289"/>
<dbReference type="PANTHER" id="PTHR18895">
    <property type="entry name" value="HEMK METHYLTRANSFERASE"/>
    <property type="match status" value="1"/>
</dbReference>
<evidence type="ECO:0000313" key="9">
    <source>
        <dbReference type="Proteomes" id="UP000052258"/>
    </source>
</evidence>
<evidence type="ECO:0000256" key="3">
    <source>
        <dbReference type="ARBA" id="ARBA00022691"/>
    </source>
</evidence>
<dbReference type="Gene3D" id="1.10.8.10">
    <property type="entry name" value="DNA helicase RuvA subunit, C-terminal domain"/>
    <property type="match status" value="1"/>
</dbReference>
<feature type="domain" description="Methyltransferase small" evidence="6">
    <location>
        <begin position="107"/>
        <end position="196"/>
    </location>
</feature>
<evidence type="ECO:0000313" key="8">
    <source>
        <dbReference type="EMBL" id="KMT59819.1"/>
    </source>
</evidence>
<organism evidence="8 9">
    <name type="scientific">Listeria fleischmannii 1991</name>
    <dbReference type="NCBI Taxonomy" id="1430899"/>
    <lineage>
        <taxon>Bacteria</taxon>
        <taxon>Bacillati</taxon>
        <taxon>Bacillota</taxon>
        <taxon>Bacilli</taxon>
        <taxon>Bacillales</taxon>
        <taxon>Listeriaceae</taxon>
        <taxon>Listeria</taxon>
    </lineage>
</organism>
<dbReference type="Gene3D" id="3.40.50.150">
    <property type="entry name" value="Vaccinia Virus protein VP39"/>
    <property type="match status" value="1"/>
</dbReference>
<dbReference type="InterPro" id="IPR029063">
    <property type="entry name" value="SAM-dependent_MTases_sf"/>
</dbReference>
<feature type="binding site" evidence="5">
    <location>
        <begin position="188"/>
        <end position="191"/>
    </location>
    <ligand>
        <name>substrate</name>
    </ligand>
</feature>
<reference evidence="8 9" key="1">
    <citation type="journal article" date="2015" name="Genome Biol. Evol.">
        <title>Comparative Genomics of Listeria Sensu Lato: Genus-Wide Differences in Evolutionary Dynamics and the Progressive Gain of Complex, Potentially Pathogenicity-Related Traits through Lateral Gene Transfer.</title>
        <authorList>
            <person name="Chiara M."/>
            <person name="Caruso M."/>
            <person name="D'Erchia A.M."/>
            <person name="Manzari C."/>
            <person name="Fraccalvieri R."/>
            <person name="Goffredo E."/>
            <person name="Latorre L."/>
            <person name="Miccolupo A."/>
            <person name="Padalino I."/>
            <person name="Santagada G."/>
            <person name="Chiocco D."/>
            <person name="Pesole G."/>
            <person name="Horner D.S."/>
            <person name="Parisi A."/>
        </authorList>
    </citation>
    <scope>NUCLEOTIDE SEQUENCE [LARGE SCALE GENOMIC DNA]</scope>
    <source>
        <strain evidence="8 9">1991</strain>
    </source>
</reference>
<dbReference type="EMBL" id="AZHO01000013">
    <property type="protein sequence ID" value="KMT59819.1"/>
    <property type="molecule type" value="Genomic_DNA"/>
</dbReference>
<evidence type="ECO:0000259" key="6">
    <source>
        <dbReference type="Pfam" id="PF05175"/>
    </source>
</evidence>
<evidence type="ECO:0000256" key="2">
    <source>
        <dbReference type="ARBA" id="ARBA00022679"/>
    </source>
</evidence>
<evidence type="ECO:0000256" key="4">
    <source>
        <dbReference type="ARBA" id="ARBA00048391"/>
    </source>
</evidence>
<accession>A0A0J8GFM1</accession>
<comment type="similarity">
    <text evidence="5">Belongs to the protein N5-glutamine methyltransferase family. PrmC subfamily.</text>
</comment>
<dbReference type="Pfam" id="PF05175">
    <property type="entry name" value="MTS"/>
    <property type="match status" value="1"/>
</dbReference>
<dbReference type="Proteomes" id="UP000052258">
    <property type="component" value="Unassembled WGS sequence"/>
</dbReference>
<proteinExistence type="inferred from homology"/>
<keyword evidence="2 5" id="KW-0808">Transferase</keyword>
<keyword evidence="3 5" id="KW-0949">S-adenosyl-L-methionine</keyword>
<dbReference type="InterPro" id="IPR040758">
    <property type="entry name" value="PrmC_N"/>
</dbReference>
<dbReference type="InterPro" id="IPR007848">
    <property type="entry name" value="Small_mtfrase_dom"/>
</dbReference>
<dbReference type="RefSeq" id="WP_007473848.1">
    <property type="nucleotide sequence ID" value="NZ_KQ130614.1"/>
</dbReference>
<feature type="domain" description="Release factor glutamine methyltransferase N-terminal" evidence="7">
    <location>
        <begin position="9"/>
        <end position="75"/>
    </location>
</feature>
<dbReference type="InterPro" id="IPR002052">
    <property type="entry name" value="DNA_methylase_N6_adenine_CS"/>
</dbReference>
<evidence type="ECO:0000259" key="7">
    <source>
        <dbReference type="Pfam" id="PF17827"/>
    </source>
</evidence>
<gene>
    <name evidence="5" type="primary">prmC</name>
    <name evidence="8" type="ORF">X560_1532</name>
</gene>
<comment type="caution">
    <text evidence="8">The sequence shown here is derived from an EMBL/GenBank/DDBJ whole genome shotgun (WGS) entry which is preliminary data.</text>
</comment>
<dbReference type="GO" id="GO:0032259">
    <property type="term" value="P:methylation"/>
    <property type="evidence" value="ECO:0007669"/>
    <property type="project" value="UniProtKB-KW"/>
</dbReference>
<dbReference type="InterPro" id="IPR050320">
    <property type="entry name" value="N5-glutamine_MTase"/>
</dbReference>
<dbReference type="SUPFAM" id="SSF53335">
    <property type="entry name" value="S-adenosyl-L-methionine-dependent methyltransferases"/>
    <property type="match status" value="1"/>
</dbReference>
<dbReference type="NCBIfam" id="TIGR03534">
    <property type="entry name" value="RF_mod_PrmC"/>
    <property type="match status" value="1"/>
</dbReference>
<keyword evidence="9" id="KW-1185">Reference proteome</keyword>
<dbReference type="GO" id="GO:0102559">
    <property type="term" value="F:peptide chain release factor N(5)-glutamine methyltransferase activity"/>
    <property type="evidence" value="ECO:0007669"/>
    <property type="project" value="UniProtKB-EC"/>
</dbReference>
<protein>
    <recommendedName>
        <fullName evidence="5">Release factor glutamine methyltransferase</fullName>
        <shortName evidence="5">RF MTase</shortName>
        <ecNumber evidence="5">2.1.1.297</ecNumber>
    </recommendedName>
    <alternativeName>
        <fullName evidence="5">N5-glutamine methyltransferase PrmC</fullName>
    </alternativeName>
    <alternativeName>
        <fullName evidence="5">Protein-(glutamine-N5) MTase PrmC</fullName>
    </alternativeName>
    <alternativeName>
        <fullName evidence="5">Protein-glutamine N-methyltransferase PrmC</fullName>
    </alternativeName>
</protein>
<evidence type="ECO:0000256" key="5">
    <source>
        <dbReference type="HAMAP-Rule" id="MF_02126"/>
    </source>
</evidence>
<comment type="function">
    <text evidence="5">Methylates the class 1 translation termination release factors RF1/PrfA and RF2/PrfB on the glutamine residue of the universally conserved GGQ motif.</text>
</comment>
<evidence type="ECO:0000256" key="1">
    <source>
        <dbReference type="ARBA" id="ARBA00022603"/>
    </source>
</evidence>
<dbReference type="AlphaFoldDB" id="A0A0J8GFM1"/>
<dbReference type="GO" id="GO:0003676">
    <property type="term" value="F:nucleic acid binding"/>
    <property type="evidence" value="ECO:0007669"/>
    <property type="project" value="InterPro"/>
</dbReference>
<feature type="binding site" evidence="5">
    <location>
        <position position="188"/>
    </location>
    <ligand>
        <name>S-adenosyl-L-methionine</name>
        <dbReference type="ChEBI" id="CHEBI:59789"/>
    </ligand>
</feature>
<dbReference type="EC" id="2.1.1.297" evidence="5"/>
<dbReference type="OrthoDB" id="9800643at2"/>
<feature type="binding site" evidence="5">
    <location>
        <position position="144"/>
    </location>
    <ligand>
        <name>S-adenosyl-L-methionine</name>
        <dbReference type="ChEBI" id="CHEBI:59789"/>
    </ligand>
</feature>
<dbReference type="CDD" id="cd02440">
    <property type="entry name" value="AdoMet_MTases"/>
    <property type="match status" value="1"/>
</dbReference>
<comment type="catalytic activity">
    <reaction evidence="4 5">
        <text>L-glutaminyl-[peptide chain release factor] + S-adenosyl-L-methionine = N(5)-methyl-L-glutaminyl-[peptide chain release factor] + S-adenosyl-L-homocysteine + H(+)</text>
        <dbReference type="Rhea" id="RHEA:42896"/>
        <dbReference type="Rhea" id="RHEA-COMP:10271"/>
        <dbReference type="Rhea" id="RHEA-COMP:10272"/>
        <dbReference type="ChEBI" id="CHEBI:15378"/>
        <dbReference type="ChEBI" id="CHEBI:30011"/>
        <dbReference type="ChEBI" id="CHEBI:57856"/>
        <dbReference type="ChEBI" id="CHEBI:59789"/>
        <dbReference type="ChEBI" id="CHEBI:61891"/>
        <dbReference type="EC" id="2.1.1.297"/>
    </reaction>
</comment>
<dbReference type="InterPro" id="IPR019874">
    <property type="entry name" value="RF_methyltr_PrmC"/>
</dbReference>
<keyword evidence="1 5" id="KW-0489">Methyltransferase</keyword>
<dbReference type="InterPro" id="IPR004556">
    <property type="entry name" value="HemK-like"/>
</dbReference>